<evidence type="ECO:0000313" key="2">
    <source>
        <dbReference type="Proteomes" id="UP000215914"/>
    </source>
</evidence>
<comment type="caution">
    <text evidence="1">The sequence shown here is derived from an EMBL/GenBank/DDBJ whole genome shotgun (WGS) entry which is preliminary data.</text>
</comment>
<gene>
    <name evidence="1" type="ORF">HanXRQr2_Chr11g0472251</name>
</gene>
<dbReference type="AlphaFoldDB" id="A0A9K3MYM3"/>
<accession>A0A9K3MYM3</accession>
<dbReference type="EMBL" id="MNCJ02000326">
    <property type="protein sequence ID" value="KAF5780470.1"/>
    <property type="molecule type" value="Genomic_DNA"/>
</dbReference>
<name>A0A9K3MYM3_HELAN</name>
<dbReference type="Proteomes" id="UP000215914">
    <property type="component" value="Unassembled WGS sequence"/>
</dbReference>
<organism evidence="1 2">
    <name type="scientific">Helianthus annuus</name>
    <name type="common">Common sunflower</name>
    <dbReference type="NCBI Taxonomy" id="4232"/>
    <lineage>
        <taxon>Eukaryota</taxon>
        <taxon>Viridiplantae</taxon>
        <taxon>Streptophyta</taxon>
        <taxon>Embryophyta</taxon>
        <taxon>Tracheophyta</taxon>
        <taxon>Spermatophyta</taxon>
        <taxon>Magnoliopsida</taxon>
        <taxon>eudicotyledons</taxon>
        <taxon>Gunneridae</taxon>
        <taxon>Pentapetalae</taxon>
        <taxon>asterids</taxon>
        <taxon>campanulids</taxon>
        <taxon>Asterales</taxon>
        <taxon>Asteraceae</taxon>
        <taxon>Asteroideae</taxon>
        <taxon>Heliantheae alliance</taxon>
        <taxon>Heliantheae</taxon>
        <taxon>Helianthus</taxon>
    </lineage>
</organism>
<keyword evidence="2" id="KW-1185">Reference proteome</keyword>
<protein>
    <submittedName>
        <fullName evidence="1">Uncharacterized protein</fullName>
    </submittedName>
</protein>
<dbReference type="Gramene" id="mRNA:HanXRQr2_Chr11g0472251">
    <property type="protein sequence ID" value="CDS:HanXRQr2_Chr11g0472251.1"/>
    <property type="gene ID" value="HanXRQr2_Chr11g0472251"/>
</dbReference>
<sequence length="73" mass="8343">MKDTHGDDLAAHTLLQILEHTSRKDILQLLRFSETIKLPKTSNSSLENSIIMMTLKEILRYLNTLDLYPNSTG</sequence>
<reference evidence="1" key="1">
    <citation type="journal article" date="2017" name="Nature">
        <title>The sunflower genome provides insights into oil metabolism, flowering and Asterid evolution.</title>
        <authorList>
            <person name="Badouin H."/>
            <person name="Gouzy J."/>
            <person name="Grassa C.J."/>
            <person name="Murat F."/>
            <person name="Staton S.E."/>
            <person name="Cottret L."/>
            <person name="Lelandais-Briere C."/>
            <person name="Owens G.L."/>
            <person name="Carrere S."/>
            <person name="Mayjonade B."/>
            <person name="Legrand L."/>
            <person name="Gill N."/>
            <person name="Kane N.C."/>
            <person name="Bowers J.E."/>
            <person name="Hubner S."/>
            <person name="Bellec A."/>
            <person name="Berard A."/>
            <person name="Berges H."/>
            <person name="Blanchet N."/>
            <person name="Boniface M.C."/>
            <person name="Brunel D."/>
            <person name="Catrice O."/>
            <person name="Chaidir N."/>
            <person name="Claudel C."/>
            <person name="Donnadieu C."/>
            <person name="Faraut T."/>
            <person name="Fievet G."/>
            <person name="Helmstetter N."/>
            <person name="King M."/>
            <person name="Knapp S.J."/>
            <person name="Lai Z."/>
            <person name="Le Paslier M.C."/>
            <person name="Lippi Y."/>
            <person name="Lorenzon L."/>
            <person name="Mandel J.R."/>
            <person name="Marage G."/>
            <person name="Marchand G."/>
            <person name="Marquand E."/>
            <person name="Bret-Mestries E."/>
            <person name="Morien E."/>
            <person name="Nambeesan S."/>
            <person name="Nguyen T."/>
            <person name="Pegot-Espagnet P."/>
            <person name="Pouilly N."/>
            <person name="Raftis F."/>
            <person name="Sallet E."/>
            <person name="Schiex T."/>
            <person name="Thomas J."/>
            <person name="Vandecasteele C."/>
            <person name="Vares D."/>
            <person name="Vear F."/>
            <person name="Vautrin S."/>
            <person name="Crespi M."/>
            <person name="Mangin B."/>
            <person name="Burke J.M."/>
            <person name="Salse J."/>
            <person name="Munos S."/>
            <person name="Vincourt P."/>
            <person name="Rieseberg L.H."/>
            <person name="Langlade N.B."/>
        </authorList>
    </citation>
    <scope>NUCLEOTIDE SEQUENCE</scope>
    <source>
        <tissue evidence="1">Leaves</tissue>
    </source>
</reference>
<reference evidence="1" key="2">
    <citation type="submission" date="2020-06" db="EMBL/GenBank/DDBJ databases">
        <title>Helianthus annuus Genome sequencing and assembly Release 2.</title>
        <authorList>
            <person name="Gouzy J."/>
            <person name="Langlade N."/>
            <person name="Munos S."/>
        </authorList>
    </citation>
    <scope>NUCLEOTIDE SEQUENCE</scope>
    <source>
        <tissue evidence="1">Leaves</tissue>
    </source>
</reference>
<evidence type="ECO:0000313" key="1">
    <source>
        <dbReference type="EMBL" id="KAF5780470.1"/>
    </source>
</evidence>
<proteinExistence type="predicted"/>